<dbReference type="Proteomes" id="UP000186132">
    <property type="component" value="Unassembled WGS sequence"/>
</dbReference>
<dbReference type="AlphaFoldDB" id="A0A1M5IV92"/>
<protein>
    <submittedName>
        <fullName evidence="2">Uncharacterized protein</fullName>
    </submittedName>
</protein>
<evidence type="ECO:0000256" key="1">
    <source>
        <dbReference type="SAM" id="MobiDB-lite"/>
    </source>
</evidence>
<evidence type="ECO:0000313" key="2">
    <source>
        <dbReference type="EMBL" id="SHG31959.1"/>
    </source>
</evidence>
<dbReference type="STRING" id="1206085.SAMN05443575_2008"/>
<organism evidence="2 3">
    <name type="scientific">Jatrophihabitans endophyticus</name>
    <dbReference type="NCBI Taxonomy" id="1206085"/>
    <lineage>
        <taxon>Bacteria</taxon>
        <taxon>Bacillati</taxon>
        <taxon>Actinomycetota</taxon>
        <taxon>Actinomycetes</taxon>
        <taxon>Jatrophihabitantales</taxon>
        <taxon>Jatrophihabitantaceae</taxon>
        <taxon>Jatrophihabitans</taxon>
    </lineage>
</organism>
<sequence>MSIASDIRAYADNAVTEGRKVLDSTLSTAQAQLGGVTGQANDIVNRANSAVHDLRASAEKAVNVDAIKAALEPYVAQAKGYQASVTDRAEAIFAELRKDPRLARAFDVADSVSDAVVETMQERVVKPVQSLTGRGTTTAPAGSPRPAAKTTPRKTAARKAATTRPAAKKTTTRKAAAKRATSA</sequence>
<evidence type="ECO:0000313" key="3">
    <source>
        <dbReference type="Proteomes" id="UP000186132"/>
    </source>
</evidence>
<accession>A0A1M5IV92</accession>
<feature type="compositionally biased region" description="Basic residues" evidence="1">
    <location>
        <begin position="166"/>
        <end position="177"/>
    </location>
</feature>
<feature type="region of interest" description="Disordered" evidence="1">
    <location>
        <begin position="127"/>
        <end position="183"/>
    </location>
</feature>
<dbReference type="EMBL" id="FQVU01000002">
    <property type="protein sequence ID" value="SHG31959.1"/>
    <property type="molecule type" value="Genomic_DNA"/>
</dbReference>
<name>A0A1M5IV92_9ACTN</name>
<feature type="compositionally biased region" description="Polar residues" evidence="1">
    <location>
        <begin position="129"/>
        <end position="140"/>
    </location>
</feature>
<proteinExistence type="predicted"/>
<keyword evidence="3" id="KW-1185">Reference proteome</keyword>
<gene>
    <name evidence="2" type="ORF">SAMN05443575_2008</name>
</gene>
<dbReference type="RefSeq" id="WP_073389266.1">
    <property type="nucleotide sequence ID" value="NZ_FQVU01000002.1"/>
</dbReference>
<reference evidence="3" key="1">
    <citation type="submission" date="2016-11" db="EMBL/GenBank/DDBJ databases">
        <authorList>
            <person name="Varghese N."/>
            <person name="Submissions S."/>
        </authorList>
    </citation>
    <scope>NUCLEOTIDE SEQUENCE [LARGE SCALE GENOMIC DNA]</scope>
    <source>
        <strain evidence="3">DSM 45627</strain>
    </source>
</reference>